<evidence type="ECO:0000259" key="1">
    <source>
        <dbReference type="Pfam" id="PF00557"/>
    </source>
</evidence>
<name>A0A7Z0AAA4_9MICO</name>
<dbReference type="Pfam" id="PF00557">
    <property type="entry name" value="Peptidase_M24"/>
    <property type="match status" value="1"/>
</dbReference>
<feature type="domain" description="Peptidase M24" evidence="1">
    <location>
        <begin position="152"/>
        <end position="351"/>
    </location>
</feature>
<protein>
    <submittedName>
        <fullName evidence="3">Xaa-Pro aminopeptidase</fullName>
    </submittedName>
</protein>
<accession>A0A7Z0AAA4</accession>
<keyword evidence="3" id="KW-0378">Hydrolase</keyword>
<organism evidence="3 4">
    <name type="scientific">Spelaeicoccus albus</name>
    <dbReference type="NCBI Taxonomy" id="1280376"/>
    <lineage>
        <taxon>Bacteria</taxon>
        <taxon>Bacillati</taxon>
        <taxon>Actinomycetota</taxon>
        <taxon>Actinomycetes</taxon>
        <taxon>Micrococcales</taxon>
        <taxon>Brevibacteriaceae</taxon>
        <taxon>Spelaeicoccus</taxon>
    </lineage>
</organism>
<dbReference type="InterPro" id="IPR036005">
    <property type="entry name" value="Creatinase/aminopeptidase-like"/>
</dbReference>
<keyword evidence="3" id="KW-0031">Aminopeptidase</keyword>
<dbReference type="AlphaFoldDB" id="A0A7Z0AAA4"/>
<evidence type="ECO:0000313" key="3">
    <source>
        <dbReference type="EMBL" id="NYI67304.1"/>
    </source>
</evidence>
<dbReference type="InterPro" id="IPR050659">
    <property type="entry name" value="Peptidase_M24B"/>
</dbReference>
<dbReference type="RefSeq" id="WP_179427173.1">
    <property type="nucleotide sequence ID" value="NZ_JACBZP010000001.1"/>
</dbReference>
<proteinExistence type="predicted"/>
<keyword evidence="4" id="KW-1185">Reference proteome</keyword>
<feature type="domain" description="Creatinase N-terminal" evidence="2">
    <location>
        <begin position="12"/>
        <end position="126"/>
    </location>
</feature>
<dbReference type="EMBL" id="JACBZP010000001">
    <property type="protein sequence ID" value="NYI67304.1"/>
    <property type="molecule type" value="Genomic_DNA"/>
</dbReference>
<keyword evidence="3" id="KW-0645">Protease</keyword>
<sequence length="368" mass="39348">MPTSPTPAITARIDAARADMARAGLDAMLITPGSDLFYLTGYAALPLERLTCLVLTDGAAALVVPTLERPAAEEAVDDALGLDIVDLGETDDVASRIRSLLDGRMSRVAVDDHMWASRVLWLQDDVGVGRVRLAGEVLAPLREIKDDYELGELRRAGEAIDRVHARVPEMLTAGRTEVEVSAAISAAIVDAGHARTDFAIVAAGPNGASPHHEPGSRVLRDGDAVVVDIGGTLPSGYASDCTRTYVVGHADPELQRMYDVLYRSQAAARDHARPGVTCASVDAAARDVIEQAGYGEFFTHRTGHGIGLETHEDPYIVDGNERRVEPGMAFSIEPGIYLPGLFGARIEDIMITLPSGCQPVNNQPRTLR</sequence>
<dbReference type="PANTHER" id="PTHR46112">
    <property type="entry name" value="AMINOPEPTIDASE"/>
    <property type="match status" value="1"/>
</dbReference>
<dbReference type="CDD" id="cd01092">
    <property type="entry name" value="APP-like"/>
    <property type="match status" value="1"/>
</dbReference>
<dbReference type="PANTHER" id="PTHR46112:SF3">
    <property type="entry name" value="AMINOPEPTIDASE YPDF"/>
    <property type="match status" value="1"/>
</dbReference>
<dbReference type="Proteomes" id="UP000539111">
    <property type="component" value="Unassembled WGS sequence"/>
</dbReference>
<reference evidence="3 4" key="1">
    <citation type="submission" date="2020-07" db="EMBL/GenBank/DDBJ databases">
        <title>Sequencing the genomes of 1000 actinobacteria strains.</title>
        <authorList>
            <person name="Klenk H.-P."/>
        </authorList>
    </citation>
    <scope>NUCLEOTIDE SEQUENCE [LARGE SCALE GENOMIC DNA]</scope>
    <source>
        <strain evidence="3 4">DSM 26341</strain>
    </source>
</reference>
<dbReference type="InterPro" id="IPR000994">
    <property type="entry name" value="Pept_M24"/>
</dbReference>
<dbReference type="InterPro" id="IPR000587">
    <property type="entry name" value="Creatinase_N"/>
</dbReference>
<dbReference type="InterPro" id="IPR029149">
    <property type="entry name" value="Creatin/AminoP/Spt16_N"/>
</dbReference>
<dbReference type="SUPFAM" id="SSF55920">
    <property type="entry name" value="Creatinase/aminopeptidase"/>
    <property type="match status" value="1"/>
</dbReference>
<dbReference type="GO" id="GO:0004177">
    <property type="term" value="F:aminopeptidase activity"/>
    <property type="evidence" value="ECO:0007669"/>
    <property type="project" value="UniProtKB-KW"/>
</dbReference>
<evidence type="ECO:0000259" key="2">
    <source>
        <dbReference type="Pfam" id="PF01321"/>
    </source>
</evidence>
<gene>
    <name evidence="3" type="ORF">BJY26_001610</name>
</gene>
<comment type="caution">
    <text evidence="3">The sequence shown here is derived from an EMBL/GenBank/DDBJ whole genome shotgun (WGS) entry which is preliminary data.</text>
</comment>
<dbReference type="Gene3D" id="3.90.230.10">
    <property type="entry name" value="Creatinase/methionine aminopeptidase superfamily"/>
    <property type="match status" value="1"/>
</dbReference>
<evidence type="ECO:0000313" key="4">
    <source>
        <dbReference type="Proteomes" id="UP000539111"/>
    </source>
</evidence>
<dbReference type="Pfam" id="PF01321">
    <property type="entry name" value="Creatinase_N"/>
    <property type="match status" value="1"/>
</dbReference>
<dbReference type="SUPFAM" id="SSF53092">
    <property type="entry name" value="Creatinase/prolidase N-terminal domain"/>
    <property type="match status" value="1"/>
</dbReference>
<dbReference type="Gene3D" id="3.40.350.10">
    <property type="entry name" value="Creatinase/prolidase N-terminal domain"/>
    <property type="match status" value="1"/>
</dbReference>